<proteinExistence type="predicted"/>
<dbReference type="EMBL" id="CAJPWZ010002376">
    <property type="protein sequence ID" value="CAG2237126.1"/>
    <property type="molecule type" value="Genomic_DNA"/>
</dbReference>
<comment type="caution">
    <text evidence="2">The sequence shown here is derived from an EMBL/GenBank/DDBJ whole genome shotgun (WGS) entry which is preliminary data.</text>
</comment>
<evidence type="ECO:0000313" key="2">
    <source>
        <dbReference type="EMBL" id="CAG2237126.1"/>
    </source>
</evidence>
<gene>
    <name evidence="2" type="ORF">MEDL_49593</name>
</gene>
<protein>
    <submittedName>
        <fullName evidence="2">Uncharacterized protein</fullName>
    </submittedName>
</protein>
<feature type="compositionally biased region" description="Basic and acidic residues" evidence="1">
    <location>
        <begin position="166"/>
        <end position="175"/>
    </location>
</feature>
<feature type="region of interest" description="Disordered" evidence="1">
    <location>
        <begin position="151"/>
        <end position="175"/>
    </location>
</feature>
<accession>A0A8S3U4S5</accession>
<name>A0A8S3U4S5_MYTED</name>
<organism evidence="2 3">
    <name type="scientific">Mytilus edulis</name>
    <name type="common">Blue mussel</name>
    <dbReference type="NCBI Taxonomy" id="6550"/>
    <lineage>
        <taxon>Eukaryota</taxon>
        <taxon>Metazoa</taxon>
        <taxon>Spiralia</taxon>
        <taxon>Lophotrochozoa</taxon>
        <taxon>Mollusca</taxon>
        <taxon>Bivalvia</taxon>
        <taxon>Autobranchia</taxon>
        <taxon>Pteriomorphia</taxon>
        <taxon>Mytilida</taxon>
        <taxon>Mytiloidea</taxon>
        <taxon>Mytilidae</taxon>
        <taxon>Mytilinae</taxon>
        <taxon>Mytilus</taxon>
    </lineage>
</organism>
<dbReference type="AlphaFoldDB" id="A0A8S3U4S5"/>
<evidence type="ECO:0000313" key="3">
    <source>
        <dbReference type="Proteomes" id="UP000683360"/>
    </source>
</evidence>
<evidence type="ECO:0000256" key="1">
    <source>
        <dbReference type="SAM" id="MobiDB-lite"/>
    </source>
</evidence>
<reference evidence="2" key="1">
    <citation type="submission" date="2021-03" db="EMBL/GenBank/DDBJ databases">
        <authorList>
            <person name="Bekaert M."/>
        </authorList>
    </citation>
    <scope>NUCLEOTIDE SEQUENCE</scope>
</reference>
<keyword evidence="3" id="KW-1185">Reference proteome</keyword>
<sequence length="175" mass="21006">MPSTNRMKRKREEENEKQAAKCRKLLSFFQRHQVIFRGKLSEKWSDSDINHEQITVNYNNFLIASYNYVADQTPEYFWRRYDKAECKKDYGHNPGKLYSHEIELARERGQDCFSRMILKDVLINKEIDDAAKDWLRFSLDREGDRKQKRVKKNNINNNDTVEIQIEEGHTRGDDQ</sequence>
<dbReference type="Proteomes" id="UP000683360">
    <property type="component" value="Unassembled WGS sequence"/>
</dbReference>